<dbReference type="InterPro" id="IPR044162">
    <property type="entry name" value="PHOS32/34"/>
</dbReference>
<reference evidence="2 3" key="1">
    <citation type="submission" date="2023-10" db="EMBL/GenBank/DDBJ databases">
        <title>Chromosome-scale genome assembly provides insights into flower coloration mechanisms of Canna indica.</title>
        <authorList>
            <person name="Li C."/>
        </authorList>
    </citation>
    <scope>NUCLEOTIDE SEQUENCE [LARGE SCALE GENOMIC DNA]</scope>
    <source>
        <tissue evidence="2">Flower</tissue>
    </source>
</reference>
<evidence type="ECO:0000313" key="3">
    <source>
        <dbReference type="Proteomes" id="UP001327560"/>
    </source>
</evidence>
<dbReference type="SUPFAM" id="SSF52402">
    <property type="entry name" value="Adenine nucleotide alpha hydrolases-like"/>
    <property type="match status" value="1"/>
</dbReference>
<keyword evidence="3" id="KW-1185">Reference proteome</keyword>
<dbReference type="Gene3D" id="3.40.50.12370">
    <property type="match status" value="1"/>
</dbReference>
<evidence type="ECO:0000259" key="1">
    <source>
        <dbReference type="Pfam" id="PF00582"/>
    </source>
</evidence>
<dbReference type="EMBL" id="CP136896">
    <property type="protein sequence ID" value="WOL13642.1"/>
    <property type="molecule type" value="Genomic_DNA"/>
</dbReference>
<sequence>MDAYGHHLGPSATPTIEPSSPRFFLSVAAVAFPSSPRRIAIVVDLSDESAYAVKWTVQNYLRPGDAVILLHVCTTSVLYGADWGAIDVSVSTAKSDDAKAGRGLRYLHHHEGAGPGPAPRG</sequence>
<dbReference type="InterPro" id="IPR006016">
    <property type="entry name" value="UspA"/>
</dbReference>
<organism evidence="2 3">
    <name type="scientific">Canna indica</name>
    <name type="common">Indian-shot</name>
    <dbReference type="NCBI Taxonomy" id="4628"/>
    <lineage>
        <taxon>Eukaryota</taxon>
        <taxon>Viridiplantae</taxon>
        <taxon>Streptophyta</taxon>
        <taxon>Embryophyta</taxon>
        <taxon>Tracheophyta</taxon>
        <taxon>Spermatophyta</taxon>
        <taxon>Magnoliopsida</taxon>
        <taxon>Liliopsida</taxon>
        <taxon>Zingiberales</taxon>
        <taxon>Cannaceae</taxon>
        <taxon>Canna</taxon>
    </lineage>
</organism>
<feature type="domain" description="UspA" evidence="1">
    <location>
        <begin position="37"/>
        <end position="101"/>
    </location>
</feature>
<accession>A0AAQ3KU55</accession>
<name>A0AAQ3KU55_9LILI</name>
<evidence type="ECO:0000313" key="2">
    <source>
        <dbReference type="EMBL" id="WOL13642.1"/>
    </source>
</evidence>
<gene>
    <name evidence="2" type="ORF">Cni_G22415</name>
</gene>
<dbReference type="Pfam" id="PF00582">
    <property type="entry name" value="Usp"/>
    <property type="match status" value="1"/>
</dbReference>
<proteinExistence type="predicted"/>
<dbReference type="PANTHER" id="PTHR31966">
    <property type="entry name" value="OS01G0783500 PROTEIN"/>
    <property type="match status" value="1"/>
</dbReference>
<dbReference type="Proteomes" id="UP001327560">
    <property type="component" value="Chromosome 7"/>
</dbReference>
<dbReference type="PANTHER" id="PTHR31966:SF3">
    <property type="entry name" value="OS05G0501700 PROTEIN"/>
    <property type="match status" value="1"/>
</dbReference>
<dbReference type="AlphaFoldDB" id="A0AAQ3KU55"/>
<protein>
    <submittedName>
        <fullName evidence="2">Universal stress protein PHOS34-like isoform X2</fullName>
    </submittedName>
</protein>